<evidence type="ECO:0000313" key="3">
    <source>
        <dbReference type="Proteomes" id="UP000266723"/>
    </source>
</evidence>
<name>A0ABQ7BRE4_BRACR</name>
<dbReference type="Proteomes" id="UP000266723">
    <property type="component" value="Unassembled WGS sequence"/>
</dbReference>
<evidence type="ECO:0000256" key="1">
    <source>
        <dbReference type="SAM" id="MobiDB-lite"/>
    </source>
</evidence>
<comment type="caution">
    <text evidence="2">The sequence shown here is derived from an EMBL/GenBank/DDBJ whole genome shotgun (WGS) entry which is preliminary data.</text>
</comment>
<proteinExistence type="predicted"/>
<evidence type="ECO:0000313" key="2">
    <source>
        <dbReference type="EMBL" id="KAF3534466.1"/>
    </source>
</evidence>
<feature type="compositionally biased region" description="Basic and acidic residues" evidence="1">
    <location>
        <begin position="90"/>
        <end position="106"/>
    </location>
</feature>
<feature type="compositionally biased region" description="Polar residues" evidence="1">
    <location>
        <begin position="1"/>
        <end position="12"/>
    </location>
</feature>
<organism evidence="2 3">
    <name type="scientific">Brassica cretica</name>
    <name type="common">Mustard</name>
    <dbReference type="NCBI Taxonomy" id="69181"/>
    <lineage>
        <taxon>Eukaryota</taxon>
        <taxon>Viridiplantae</taxon>
        <taxon>Streptophyta</taxon>
        <taxon>Embryophyta</taxon>
        <taxon>Tracheophyta</taxon>
        <taxon>Spermatophyta</taxon>
        <taxon>Magnoliopsida</taxon>
        <taxon>eudicotyledons</taxon>
        <taxon>Gunneridae</taxon>
        <taxon>Pentapetalae</taxon>
        <taxon>rosids</taxon>
        <taxon>malvids</taxon>
        <taxon>Brassicales</taxon>
        <taxon>Brassicaceae</taxon>
        <taxon>Brassiceae</taxon>
        <taxon>Brassica</taxon>
    </lineage>
</organism>
<protein>
    <submittedName>
        <fullName evidence="2">Uncharacterized protein</fullName>
    </submittedName>
</protein>
<feature type="compositionally biased region" description="Basic and acidic residues" evidence="1">
    <location>
        <begin position="44"/>
        <end position="53"/>
    </location>
</feature>
<dbReference type="EMBL" id="QGKV02001507">
    <property type="protein sequence ID" value="KAF3534466.1"/>
    <property type="molecule type" value="Genomic_DNA"/>
</dbReference>
<sequence>MFQVFNLETTKSQSKRRLQTDSDCRSFYSSRKKGRKPTQVAAEEPSHFEHEGESESEAEGLKGQGSEEVSEEAGGLEDQGSDSPVQSGDESVREVQNEGQEAREEIQIQEEAVEEQVAASIDTEPRDMVAPLILVRDNNGDLHDQEGHLRNAAGQSIDAQGAAILEPGATTAGTYLWRLSPKKQGDQALTMERQY</sequence>
<reference evidence="2 3" key="1">
    <citation type="journal article" date="2020" name="BMC Genomics">
        <title>Intraspecific diversification of the crop wild relative Brassica cretica Lam. using demographic model selection.</title>
        <authorList>
            <person name="Kioukis A."/>
            <person name="Michalopoulou V.A."/>
            <person name="Briers L."/>
            <person name="Pirintsos S."/>
            <person name="Studholme D.J."/>
            <person name="Pavlidis P."/>
            <person name="Sarris P.F."/>
        </authorList>
    </citation>
    <scope>NUCLEOTIDE SEQUENCE [LARGE SCALE GENOMIC DNA]</scope>
    <source>
        <strain evidence="3">cv. PFS-1207/04</strain>
    </source>
</reference>
<feature type="region of interest" description="Disordered" evidence="1">
    <location>
        <begin position="1"/>
        <end position="106"/>
    </location>
</feature>
<accession>A0ABQ7BRE4</accession>
<keyword evidence="3" id="KW-1185">Reference proteome</keyword>
<gene>
    <name evidence="2" type="ORF">DY000_02040354</name>
</gene>